<evidence type="ECO:0000259" key="8">
    <source>
        <dbReference type="Pfam" id="PF04085"/>
    </source>
</evidence>
<evidence type="ECO:0000256" key="2">
    <source>
        <dbReference type="ARBA" id="ARBA00013855"/>
    </source>
</evidence>
<evidence type="ECO:0000313" key="12">
    <source>
        <dbReference type="Proteomes" id="UP000702954"/>
    </source>
</evidence>
<evidence type="ECO:0000256" key="6">
    <source>
        <dbReference type="SAM" id="Coils"/>
    </source>
</evidence>
<dbReference type="EMBL" id="BHEO01000008">
    <property type="protein sequence ID" value="GBU06160.1"/>
    <property type="molecule type" value="Genomic_DNA"/>
</dbReference>
<dbReference type="PANTHER" id="PTHR34138">
    <property type="entry name" value="CELL SHAPE-DETERMINING PROTEIN MREC"/>
    <property type="match status" value="1"/>
</dbReference>
<evidence type="ECO:0000313" key="10">
    <source>
        <dbReference type="EMBL" id="TCS63702.1"/>
    </source>
</evidence>
<evidence type="ECO:0000313" key="11">
    <source>
        <dbReference type="Proteomes" id="UP000294613"/>
    </source>
</evidence>
<dbReference type="GO" id="GO:0005886">
    <property type="term" value="C:plasma membrane"/>
    <property type="evidence" value="ECO:0007669"/>
    <property type="project" value="TreeGrafter"/>
</dbReference>
<evidence type="ECO:0000313" key="9">
    <source>
        <dbReference type="EMBL" id="GBU06160.1"/>
    </source>
</evidence>
<keyword evidence="3 5" id="KW-0133">Cell shape</keyword>
<name>A0A4R3JD38_9FIRM</name>
<dbReference type="PIRSF" id="PIRSF038471">
    <property type="entry name" value="MreC"/>
    <property type="match status" value="1"/>
</dbReference>
<comment type="function">
    <text evidence="5">Involved in formation and maintenance of cell shape.</text>
</comment>
<sequence>MRKKKQNSLASKYWLLILSGVCLLLMGISLISDKINGPLRIFANYTVVPMQKGINQIGMFLTDITDNFETLQLTRKEKEALQEKVDELTLENKMLQQEKYELERLQELYKLDSNYADYEKVGAHVIGKDPGNWFSTFTIDKGSDDGLAVDMNVIAGSGLVGIITEVAPGWSRVRSIIDDSSNISAMTLSTLDTCIVKGDLKLMNDGKIKFEQLENNKNEIAVGEEIVTSHISDKYLQGITIGVVSDIKVDSNNLTRSGYLTPVVDFKHLHEVLVITTLKEDVTKEIKEVK</sequence>
<evidence type="ECO:0000256" key="4">
    <source>
        <dbReference type="ARBA" id="ARBA00032089"/>
    </source>
</evidence>
<dbReference type="EMBL" id="SLZV01000028">
    <property type="protein sequence ID" value="TCS63702.1"/>
    <property type="molecule type" value="Genomic_DNA"/>
</dbReference>
<keyword evidence="7" id="KW-1133">Transmembrane helix</keyword>
<feature type="coiled-coil region" evidence="6">
    <location>
        <begin position="71"/>
        <end position="105"/>
    </location>
</feature>
<proteinExistence type="inferred from homology"/>
<keyword evidence="12" id="KW-1185">Reference proteome</keyword>
<protein>
    <recommendedName>
        <fullName evidence="2 5">Cell shape-determining protein MreC</fullName>
    </recommendedName>
    <alternativeName>
        <fullName evidence="4 5">Cell shape protein MreC</fullName>
    </alternativeName>
</protein>
<dbReference type="Pfam" id="PF04085">
    <property type="entry name" value="MreC"/>
    <property type="match status" value="1"/>
</dbReference>
<dbReference type="InterPro" id="IPR007221">
    <property type="entry name" value="MreC"/>
</dbReference>
<keyword evidence="6" id="KW-0175">Coiled coil</keyword>
<dbReference type="GO" id="GO:0008360">
    <property type="term" value="P:regulation of cell shape"/>
    <property type="evidence" value="ECO:0007669"/>
    <property type="project" value="UniProtKB-KW"/>
</dbReference>
<comment type="similarity">
    <text evidence="1 5">Belongs to the MreC family.</text>
</comment>
<dbReference type="RefSeq" id="WP_116442220.1">
    <property type="nucleotide sequence ID" value="NZ_BHEO01000008.1"/>
</dbReference>
<keyword evidence="7" id="KW-0812">Transmembrane</keyword>
<comment type="caution">
    <text evidence="10">The sequence shown here is derived from an EMBL/GenBank/DDBJ whole genome shotgun (WGS) entry which is preliminary data.</text>
</comment>
<dbReference type="AlphaFoldDB" id="A0A4R3JD38"/>
<reference evidence="9 12" key="1">
    <citation type="journal article" date="2018" name="Int. J. Syst. Evol. Microbiol.">
        <title>Draft Genome Sequence of Faecalimonas umbilicata JCM 30896T, an Acetate-Producing Bacterium Isolated from Human Feces.</title>
        <authorList>
            <person name="Sakamoto M."/>
            <person name="Ikeyama N."/>
            <person name="Yuki M."/>
            <person name="Ohkuma M."/>
        </authorList>
    </citation>
    <scope>NUCLEOTIDE SEQUENCE [LARGE SCALE GENOMIC DNA]</scope>
    <source>
        <strain evidence="9 12">EGH7</strain>
    </source>
</reference>
<dbReference type="InterPro" id="IPR042175">
    <property type="entry name" value="Cell/Rod_MreC_2"/>
</dbReference>
<feature type="domain" description="Rod shape-determining protein MreC beta-barrel core" evidence="8">
    <location>
        <begin position="125"/>
        <end position="275"/>
    </location>
</feature>
<dbReference type="Gene3D" id="2.40.10.340">
    <property type="entry name" value="Rod shape-determining protein MreC, domain 1"/>
    <property type="match status" value="1"/>
</dbReference>
<dbReference type="NCBIfam" id="TIGR00219">
    <property type="entry name" value="mreC"/>
    <property type="match status" value="1"/>
</dbReference>
<evidence type="ECO:0000256" key="5">
    <source>
        <dbReference type="PIRNR" id="PIRNR038471"/>
    </source>
</evidence>
<dbReference type="Gene3D" id="2.40.10.350">
    <property type="entry name" value="Rod shape-determining protein MreC, domain 2"/>
    <property type="match status" value="1"/>
</dbReference>
<dbReference type="Proteomes" id="UP000702954">
    <property type="component" value="Unassembled WGS sequence"/>
</dbReference>
<evidence type="ECO:0000256" key="3">
    <source>
        <dbReference type="ARBA" id="ARBA00022960"/>
    </source>
</evidence>
<keyword evidence="7" id="KW-0472">Membrane</keyword>
<accession>A0A4R3JD38</accession>
<reference evidence="10 11" key="2">
    <citation type="submission" date="2019-03" db="EMBL/GenBank/DDBJ databases">
        <title>Genomic Encyclopedia of Type Strains, Phase IV (KMG-IV): sequencing the most valuable type-strain genomes for metagenomic binning, comparative biology and taxonomic classification.</title>
        <authorList>
            <person name="Goeker M."/>
        </authorList>
    </citation>
    <scope>NUCLEOTIDE SEQUENCE [LARGE SCALE GENOMIC DNA]</scope>
    <source>
        <strain evidence="10 11">DSM 103426</strain>
    </source>
</reference>
<organism evidence="10 11">
    <name type="scientific">Faecalimonas umbilicata</name>
    <dbReference type="NCBI Taxonomy" id="1912855"/>
    <lineage>
        <taxon>Bacteria</taxon>
        <taxon>Bacillati</taxon>
        <taxon>Bacillota</taxon>
        <taxon>Clostridia</taxon>
        <taxon>Lachnospirales</taxon>
        <taxon>Lachnospiraceae</taxon>
        <taxon>Faecalimonas</taxon>
    </lineage>
</organism>
<dbReference type="InterPro" id="IPR042177">
    <property type="entry name" value="Cell/Rod_1"/>
</dbReference>
<dbReference type="InterPro" id="IPR055342">
    <property type="entry name" value="MreC_beta-barrel_core"/>
</dbReference>
<feature type="transmembrane region" description="Helical" evidence="7">
    <location>
        <begin position="12"/>
        <end position="31"/>
    </location>
</feature>
<evidence type="ECO:0000256" key="1">
    <source>
        <dbReference type="ARBA" id="ARBA00009369"/>
    </source>
</evidence>
<dbReference type="Proteomes" id="UP000294613">
    <property type="component" value="Unassembled WGS sequence"/>
</dbReference>
<gene>
    <name evidence="10" type="ORF">EDD74_12814</name>
    <name evidence="9" type="ORF">FAEUMB_27010</name>
</gene>
<evidence type="ECO:0000256" key="7">
    <source>
        <dbReference type="SAM" id="Phobius"/>
    </source>
</evidence>
<dbReference type="PANTHER" id="PTHR34138:SF1">
    <property type="entry name" value="CELL SHAPE-DETERMINING PROTEIN MREC"/>
    <property type="match status" value="1"/>
</dbReference>